<sequence length="118" mass="12810">MEMQRAGILWDGVKAPAWAGDRVLARLGERSGAVLRDPWSDTLYWLIRPGAADGWRLPHVTVLGVACYVAVPPVHRTNGLGPHWAVPPDHDRQLTDPALLHEALAYAVGAAYGGQDAR</sequence>
<gene>
    <name evidence="1" type="ORF">DVA86_00530</name>
</gene>
<reference evidence="1 2" key="1">
    <citation type="submission" date="2018-07" db="EMBL/GenBank/DDBJ databases">
        <title>Draft genome of the type strain Streptomyces armeniacus ATCC 15676.</title>
        <authorList>
            <person name="Labana P."/>
            <person name="Gosse J.T."/>
            <person name="Boddy C.N."/>
        </authorList>
    </citation>
    <scope>NUCLEOTIDE SEQUENCE [LARGE SCALE GENOMIC DNA]</scope>
    <source>
        <strain evidence="1 2">ATCC 15676</strain>
    </source>
</reference>
<dbReference type="AlphaFoldDB" id="A0A345XI88"/>
<organism evidence="1 2">
    <name type="scientific">Streptomyces armeniacus</name>
    <dbReference type="NCBI Taxonomy" id="83291"/>
    <lineage>
        <taxon>Bacteria</taxon>
        <taxon>Bacillati</taxon>
        <taxon>Actinomycetota</taxon>
        <taxon>Actinomycetes</taxon>
        <taxon>Kitasatosporales</taxon>
        <taxon>Streptomycetaceae</taxon>
        <taxon>Streptomyces</taxon>
    </lineage>
</organism>
<evidence type="ECO:0000313" key="2">
    <source>
        <dbReference type="Proteomes" id="UP000254425"/>
    </source>
</evidence>
<accession>A0A345XI88</accession>
<dbReference type="KEGG" id="sarm:DVA86_00530"/>
<evidence type="ECO:0000313" key="1">
    <source>
        <dbReference type="EMBL" id="AXK31354.1"/>
    </source>
</evidence>
<proteinExistence type="predicted"/>
<protein>
    <submittedName>
        <fullName evidence="1">Uncharacterized protein</fullName>
    </submittedName>
</protein>
<name>A0A345XI88_9ACTN</name>
<dbReference type="EMBL" id="CP031320">
    <property type="protein sequence ID" value="AXK31354.1"/>
    <property type="molecule type" value="Genomic_DNA"/>
</dbReference>
<keyword evidence="2" id="KW-1185">Reference proteome</keyword>
<dbReference type="Proteomes" id="UP000254425">
    <property type="component" value="Chromosome"/>
</dbReference>